<dbReference type="AlphaFoldDB" id="D4H8D8"/>
<dbReference type="PANTHER" id="PTHR11614">
    <property type="entry name" value="PHOSPHOLIPASE-RELATED"/>
    <property type="match status" value="1"/>
</dbReference>
<sequence length="307" mass="35430">MRKYAWLIILIIFTVIYMFSGRPQYELMPFIDLSEVDDGELSDLDFKKAESEDVRLPENYPQFYKGGDVGVLIVHGFTGSPLEMQPLADYLQKAGFSTYQVRVAGHGSEPANLNLTTYEDWYESARYGYFILRRNCKKVYILGESMGGLVALSVAAYNDTDGTILLSPCIKMKNSAVNLSPFLRHFVKIIPKVEAGDWKKELRHIYYDKWPVEGIYQLLMYTKYISTHMEKMDFPMLGFQFMNDAVVSGKATKEFFENAPAEDKKLIIFPNKKMKNHILVSEKNVYREEMFTTIAEWLNERGANDVK</sequence>
<dbReference type="InterPro" id="IPR029058">
    <property type="entry name" value="AB_hydrolase_fold"/>
</dbReference>
<feature type="domain" description="Serine aminopeptidase S33" evidence="1">
    <location>
        <begin position="71"/>
        <end position="271"/>
    </location>
</feature>
<dbReference type="eggNOG" id="COG1647">
    <property type="taxonomic scope" value="Bacteria"/>
</dbReference>
<evidence type="ECO:0000259" key="1">
    <source>
        <dbReference type="Pfam" id="PF12146"/>
    </source>
</evidence>
<organism evidence="2 3">
    <name type="scientific">Denitrovibrio acetiphilus (strain DSM 12809 / NBRC 114555 / N2460)</name>
    <dbReference type="NCBI Taxonomy" id="522772"/>
    <lineage>
        <taxon>Bacteria</taxon>
        <taxon>Pseudomonadati</taxon>
        <taxon>Deferribacterota</taxon>
        <taxon>Deferribacteres</taxon>
        <taxon>Deferribacterales</taxon>
        <taxon>Geovibrionaceae</taxon>
        <taxon>Denitrovibrio</taxon>
    </lineage>
</organism>
<dbReference type="InterPro" id="IPR022742">
    <property type="entry name" value="Hydrolase_4"/>
</dbReference>
<dbReference type="KEGG" id="dap:Dacet_1518"/>
<dbReference type="HOGENOM" id="CLU_076594_0_0_0"/>
<dbReference type="EMBL" id="CP001968">
    <property type="protein sequence ID" value="ADD68287.1"/>
    <property type="molecule type" value="Genomic_DNA"/>
</dbReference>
<evidence type="ECO:0000313" key="2">
    <source>
        <dbReference type="EMBL" id="ADD68287.1"/>
    </source>
</evidence>
<dbReference type="STRING" id="522772.Dacet_1518"/>
<name>D4H8D8_DENA2</name>
<reference evidence="2 3" key="1">
    <citation type="journal article" date="2010" name="Stand. Genomic Sci.">
        <title>Complete genome sequence of Denitrovibrio acetiphilus type strain (N2460).</title>
        <authorList>
            <person name="Kiss H."/>
            <person name="Lang E."/>
            <person name="Lapidus A."/>
            <person name="Copeland A."/>
            <person name="Nolan M."/>
            <person name="Glavina Del Rio T."/>
            <person name="Chen F."/>
            <person name="Lucas S."/>
            <person name="Tice H."/>
            <person name="Cheng J.F."/>
            <person name="Han C."/>
            <person name="Goodwin L."/>
            <person name="Pitluck S."/>
            <person name="Liolios K."/>
            <person name="Pati A."/>
            <person name="Ivanova N."/>
            <person name="Mavromatis K."/>
            <person name="Chen A."/>
            <person name="Palaniappan K."/>
            <person name="Land M."/>
            <person name="Hauser L."/>
            <person name="Chang Y.J."/>
            <person name="Jeffries C.D."/>
            <person name="Detter J.C."/>
            <person name="Brettin T."/>
            <person name="Spring S."/>
            <person name="Rohde M."/>
            <person name="Goker M."/>
            <person name="Woyke T."/>
            <person name="Bristow J."/>
            <person name="Eisen J.A."/>
            <person name="Markowitz V."/>
            <person name="Hugenholtz P."/>
            <person name="Kyrpides N.C."/>
            <person name="Klenk H.P."/>
        </authorList>
    </citation>
    <scope>NUCLEOTIDE SEQUENCE [LARGE SCALE GENOMIC DNA]</scope>
    <source>
        <strain evidence="3">DSM 12809 / NBRC 114555 / N2460</strain>
    </source>
</reference>
<protein>
    <submittedName>
        <fullName evidence="2">Esterase/lipase-like protein</fullName>
    </submittedName>
</protein>
<dbReference type="PaxDb" id="522772-Dacet_1518"/>
<dbReference type="Pfam" id="PF12146">
    <property type="entry name" value="Hydrolase_4"/>
    <property type="match status" value="1"/>
</dbReference>
<accession>D4H8D8</accession>
<dbReference type="Proteomes" id="UP000002012">
    <property type="component" value="Chromosome"/>
</dbReference>
<dbReference type="SUPFAM" id="SSF53474">
    <property type="entry name" value="alpha/beta-Hydrolases"/>
    <property type="match status" value="1"/>
</dbReference>
<dbReference type="Gene3D" id="3.40.50.1820">
    <property type="entry name" value="alpha/beta hydrolase"/>
    <property type="match status" value="1"/>
</dbReference>
<evidence type="ECO:0000313" key="3">
    <source>
        <dbReference type="Proteomes" id="UP000002012"/>
    </source>
</evidence>
<gene>
    <name evidence="2" type="ordered locus">Dacet_1518</name>
</gene>
<dbReference type="InParanoid" id="D4H8D8"/>
<dbReference type="OrthoDB" id="9786110at2"/>
<dbReference type="InterPro" id="IPR051044">
    <property type="entry name" value="MAG_DAG_Lipase"/>
</dbReference>
<keyword evidence="3" id="KW-1185">Reference proteome</keyword>
<proteinExistence type="predicted"/>